<organism evidence="2 3">
    <name type="scientific">Brochothrix thermosphacta</name>
    <name type="common">Microbacterium thermosphactum</name>
    <dbReference type="NCBI Taxonomy" id="2756"/>
    <lineage>
        <taxon>Bacteria</taxon>
        <taxon>Bacillati</taxon>
        <taxon>Bacillota</taxon>
        <taxon>Bacilli</taxon>
        <taxon>Bacillales</taxon>
        <taxon>Listeriaceae</taxon>
        <taxon>Brochothrix</taxon>
    </lineage>
</organism>
<evidence type="ECO:0000313" key="2">
    <source>
        <dbReference type="EMBL" id="ATF24998.1"/>
    </source>
</evidence>
<dbReference type="RefSeq" id="WP_069126616.1">
    <property type="nucleotide sequence ID" value="NZ_CP023483.1"/>
</dbReference>
<dbReference type="KEGG" id="bths:CNY62_00630"/>
<dbReference type="AlphaFoldDB" id="A0A1D2LUN6"/>
<dbReference type="OrthoDB" id="2242134at2"/>
<sequence length="179" mass="19624">MIVKNDDKTPSETNRRKKLKMIILIVIFLLLAGGITMCKIMTRDKGVEIEAGDFLPAGKDATKAEKKKAAAAKVDTSNFTLSVYPEAVFPKGAKEKGTLHVRNDETNAYPINVKIRVDNTNQVVYESGAIQPGYEIYNVPLDVTLETGEYKATAEVDIYDAKSKEKQGSAQAALVLTIK</sequence>
<proteinExistence type="predicted"/>
<name>A0A1D2LUN6_BROTH</name>
<dbReference type="Proteomes" id="UP000243591">
    <property type="component" value="Chromosome"/>
</dbReference>
<keyword evidence="1" id="KW-0472">Membrane</keyword>
<keyword evidence="1" id="KW-1133">Transmembrane helix</keyword>
<dbReference type="EMBL" id="CP023483">
    <property type="protein sequence ID" value="ATF24998.1"/>
    <property type="molecule type" value="Genomic_DNA"/>
</dbReference>
<protein>
    <submittedName>
        <fullName evidence="2">Uncharacterized protein</fullName>
    </submittedName>
</protein>
<keyword evidence="1" id="KW-0812">Transmembrane</keyword>
<evidence type="ECO:0000256" key="1">
    <source>
        <dbReference type="SAM" id="Phobius"/>
    </source>
</evidence>
<reference evidence="2 3" key="1">
    <citation type="submission" date="2017-09" db="EMBL/GenBank/DDBJ databases">
        <title>Complete Genome Sequences of Two Strains of the Meat Spoilage Bacterium Brochothrix thermosphacta Isolated from Ground Chicken.</title>
        <authorList>
            <person name="Paoli G.C."/>
            <person name="Wijey C."/>
            <person name="Chen C.-Y."/>
            <person name="Nguyen L."/>
            <person name="Yan X."/>
            <person name="Irwin P.L."/>
        </authorList>
    </citation>
    <scope>NUCLEOTIDE SEQUENCE [LARGE SCALE GENOMIC DNA]</scope>
    <source>
        <strain evidence="2 3">BI</strain>
    </source>
</reference>
<gene>
    <name evidence="2" type="ORF">CNY62_00630</name>
</gene>
<feature type="transmembrane region" description="Helical" evidence="1">
    <location>
        <begin position="21"/>
        <end position="42"/>
    </location>
</feature>
<dbReference type="STRING" id="2756.BFR44_02715"/>
<accession>A0A1D2LUN6</accession>
<evidence type="ECO:0000313" key="3">
    <source>
        <dbReference type="Proteomes" id="UP000243591"/>
    </source>
</evidence>
<keyword evidence="3" id="KW-1185">Reference proteome</keyword>